<dbReference type="InterPro" id="IPR011600">
    <property type="entry name" value="Pept_C14_caspase"/>
</dbReference>
<dbReference type="Pfam" id="PF00656">
    <property type="entry name" value="Peptidase_C14"/>
    <property type="match status" value="1"/>
</dbReference>
<feature type="domain" description="Caspase family p20" evidence="2">
    <location>
        <begin position="49"/>
        <end position="126"/>
    </location>
</feature>
<protein>
    <recommendedName>
        <fullName evidence="2">Caspase family p20 domain-containing protein</fullName>
    </recommendedName>
</protein>
<dbReference type="OrthoDB" id="197257at2"/>
<dbReference type="InterPro" id="IPR030392">
    <property type="entry name" value="S74_ICA"/>
</dbReference>
<dbReference type="AlphaFoldDB" id="A0A4Q1V3Q6"/>
<comment type="caution">
    <text evidence="3">The sequence shown here is derived from an EMBL/GenBank/DDBJ whole genome shotgun (WGS) entry which is preliminary data.</text>
</comment>
<evidence type="ECO:0000313" key="4">
    <source>
        <dbReference type="Proteomes" id="UP000290819"/>
    </source>
</evidence>
<accession>A0A4Q1V3Q6</accession>
<keyword evidence="4" id="KW-1185">Reference proteome</keyword>
<sequence length="764" mass="80525">MLEIHRFAIRAAGKPRDMSASPGLVRRIVLSGLAALSILVAVPPQAFAGERIALVVGNSDYRKVPKLINPANDAADMATSLGRLGYTVKHLADLDYNHFRQALIEFGNAAKTADKAVIFFAGHGVEIDGKNWLIPVDAEIKSEIDVYAEAVNLETLIDISVMPKIIGLVVLDACRNDPFETTKVAAAGRSLSSRPAPAKGATNAAPRTQSALTPVTAGMRGLAPVEVSDNVLVAFAAAAGTTASDGAGRNSPYSGSLLRHVETPQLEINYLFRIVHDEVWKETGTQEPAIYGTLPKVDIYLNGEAAVATTDGGADAEQVAWEFVRATNEVATLRRFTEQFPAGSHTGEVNDRIAQLKTAEDNAWTIVQRQKSLAAYRAYLDLYPYGEHVENARVTLASLEKAAKPGQAGGAIDMPGPPPASYQLAAADTAASSPDSVEKAWDVLKGSRDQGVVGRFAERYPSLRGNRLPPGSDLALRPVNSTELMLRTAQDGDVNSCFDGDAAACARSVKKYPDYVQLQFQLCRAKGNPRGCMINAVTEARKRGLLVSAYTRSEEEKTRNREYRRVIARVNQNVGNVVSGVVSNVVGNVVSNAVSASVSAAVSNAAATAAAAAASGAASRAAAAAASASASRAASSAASRAASSAASNAASKSASSAASSAASRAASTAASNAASRIPIPSDLRLKADITALGWTDNGLRLYRYRYRGDATFYVGVMAQDVAQLVPAAVSPGMDGYLQVDYGLLGLEFLTYRDWIARHPDSELN</sequence>
<dbReference type="InterPro" id="IPR001309">
    <property type="entry name" value="Pept_C14_p20"/>
</dbReference>
<proteinExistence type="predicted"/>
<evidence type="ECO:0000259" key="2">
    <source>
        <dbReference type="PROSITE" id="PS50208"/>
    </source>
</evidence>
<evidence type="ECO:0000313" key="3">
    <source>
        <dbReference type="EMBL" id="RXT44804.1"/>
    </source>
</evidence>
<dbReference type="EMBL" id="MZXW01000022">
    <property type="protein sequence ID" value="RXT44804.1"/>
    <property type="molecule type" value="Genomic_DNA"/>
</dbReference>
<dbReference type="InterPro" id="IPR052039">
    <property type="entry name" value="Caspase-related_regulators"/>
</dbReference>
<dbReference type="GO" id="GO:0006508">
    <property type="term" value="P:proteolysis"/>
    <property type="evidence" value="ECO:0007669"/>
    <property type="project" value="InterPro"/>
</dbReference>
<gene>
    <name evidence="3" type="ORF">B5V03_19635</name>
</gene>
<dbReference type="Proteomes" id="UP000290819">
    <property type="component" value="Unassembled WGS sequence"/>
</dbReference>
<dbReference type="Gene3D" id="3.40.50.1460">
    <property type="match status" value="1"/>
</dbReference>
<dbReference type="Pfam" id="PF13884">
    <property type="entry name" value="Peptidase_S74"/>
    <property type="match status" value="1"/>
</dbReference>
<name>A0A4Q1V3Q6_9BRAD</name>
<feature type="region of interest" description="Disordered" evidence="1">
    <location>
        <begin position="190"/>
        <end position="209"/>
    </location>
</feature>
<dbReference type="InterPro" id="IPR029030">
    <property type="entry name" value="Caspase-like_dom_sf"/>
</dbReference>
<organism evidence="3 4">
    <name type="scientific">Bradyrhizobium betae</name>
    <dbReference type="NCBI Taxonomy" id="244734"/>
    <lineage>
        <taxon>Bacteria</taxon>
        <taxon>Pseudomonadati</taxon>
        <taxon>Pseudomonadota</taxon>
        <taxon>Alphaproteobacteria</taxon>
        <taxon>Hyphomicrobiales</taxon>
        <taxon>Nitrobacteraceae</taxon>
        <taxon>Bradyrhizobium</taxon>
    </lineage>
</organism>
<dbReference type="PANTHER" id="PTHR22576">
    <property type="entry name" value="MUCOSA ASSOCIATED LYMPHOID TISSUE LYMPHOMA TRANSLOCATION PROTEIN 1/PARACASPASE"/>
    <property type="match status" value="1"/>
</dbReference>
<dbReference type="GO" id="GO:0004197">
    <property type="term" value="F:cysteine-type endopeptidase activity"/>
    <property type="evidence" value="ECO:0007669"/>
    <property type="project" value="InterPro"/>
</dbReference>
<dbReference type="PROSITE" id="PS50208">
    <property type="entry name" value="CASPASE_P20"/>
    <property type="match status" value="1"/>
</dbReference>
<reference evidence="3 4" key="1">
    <citation type="submission" date="2017-03" db="EMBL/GenBank/DDBJ databases">
        <authorList>
            <person name="Safronova V.I."/>
            <person name="Sazanova A.L."/>
            <person name="Chirak E.R."/>
        </authorList>
    </citation>
    <scope>NUCLEOTIDE SEQUENCE [LARGE SCALE GENOMIC DNA]</scope>
    <source>
        <strain evidence="3 4">Opo-243</strain>
    </source>
</reference>
<evidence type="ECO:0000256" key="1">
    <source>
        <dbReference type="SAM" id="MobiDB-lite"/>
    </source>
</evidence>
<dbReference type="PANTHER" id="PTHR22576:SF37">
    <property type="entry name" value="MUCOSA-ASSOCIATED LYMPHOID TISSUE LYMPHOMA TRANSLOCATION PROTEIN 1"/>
    <property type="match status" value="1"/>
</dbReference>
<dbReference type="SUPFAM" id="SSF52129">
    <property type="entry name" value="Caspase-like"/>
    <property type="match status" value="1"/>
</dbReference>